<comment type="caution">
    <text evidence="2">The sequence shown here is derived from an EMBL/GenBank/DDBJ whole genome shotgun (WGS) entry which is preliminary data.</text>
</comment>
<dbReference type="PROSITE" id="PS50280">
    <property type="entry name" value="SET"/>
    <property type="match status" value="1"/>
</dbReference>
<dbReference type="InterPro" id="IPR053185">
    <property type="entry name" value="SET_domain_protein"/>
</dbReference>
<protein>
    <submittedName>
        <fullName evidence="2">Set domain-containing 5</fullName>
    </submittedName>
</protein>
<dbReference type="Pfam" id="PF00856">
    <property type="entry name" value="SET"/>
    <property type="match status" value="1"/>
</dbReference>
<dbReference type="InterPro" id="IPR001214">
    <property type="entry name" value="SET_dom"/>
</dbReference>
<sequence length="342" mass="38043">MEQAGDRNEAAAQAGNEGLYAIQAIPGKGQGLIATSRILKGTRILSEAPLFKVPRNTSDLKVVNDLIVKAVKGLDKAQQRAFLSLHNAHGRDKQPFLGISRTNALPLGSEAREGAIFLEASRINHACRHNAQNTWNENIRRLTIHAVRDIEEGEEITISYLGATSDYAERQAFLKRTFFFDCGCELCSLPPAQRAESDLRLRKIQFIDNTIASLGDSMSEYKDALHLVNAMFRLFKEEGVWDASIPRAYYDAFQIAVANGDDTRAKVFAERAHAARVIVEGDDSPVAARLKQLAANPRRHPAYGLVVGVPQRVELPSELDGPAFEDWLWREDESSDDDDEDW</sequence>
<dbReference type="AlphaFoldDB" id="A0A395NP96"/>
<dbReference type="OrthoDB" id="265717at2759"/>
<reference evidence="2 3" key="1">
    <citation type="journal article" date="2018" name="PLoS Pathog.">
        <title>Evolution of structural diversity of trichothecenes, a family of toxins produced by plant pathogenic and entomopathogenic fungi.</title>
        <authorList>
            <person name="Proctor R.H."/>
            <person name="McCormick S.P."/>
            <person name="Kim H.S."/>
            <person name="Cardoza R.E."/>
            <person name="Stanley A.M."/>
            <person name="Lindo L."/>
            <person name="Kelly A."/>
            <person name="Brown D.W."/>
            <person name="Lee T."/>
            <person name="Vaughan M.M."/>
            <person name="Alexander N.J."/>
            <person name="Busman M."/>
            <person name="Gutierrez S."/>
        </authorList>
    </citation>
    <scope>NUCLEOTIDE SEQUENCE [LARGE SCALE GENOMIC DNA]</scope>
    <source>
        <strain evidence="2 3">IBT 40837</strain>
    </source>
</reference>
<dbReference type="STRING" id="490622.A0A395NP96"/>
<evidence type="ECO:0000259" key="1">
    <source>
        <dbReference type="PROSITE" id="PS50280"/>
    </source>
</evidence>
<keyword evidence="3" id="KW-1185">Reference proteome</keyword>
<accession>A0A395NP96</accession>
<dbReference type="Proteomes" id="UP000266272">
    <property type="component" value="Unassembled WGS sequence"/>
</dbReference>
<dbReference type="CDD" id="cd20071">
    <property type="entry name" value="SET_SMYD"/>
    <property type="match status" value="1"/>
</dbReference>
<dbReference type="SUPFAM" id="SSF82199">
    <property type="entry name" value="SET domain"/>
    <property type="match status" value="1"/>
</dbReference>
<name>A0A395NP96_TRIAR</name>
<dbReference type="Gene3D" id="1.25.40.10">
    <property type="entry name" value="Tetratricopeptide repeat domain"/>
    <property type="match status" value="1"/>
</dbReference>
<dbReference type="InterPro" id="IPR011990">
    <property type="entry name" value="TPR-like_helical_dom_sf"/>
</dbReference>
<evidence type="ECO:0000313" key="2">
    <source>
        <dbReference type="EMBL" id="RFU77846.1"/>
    </source>
</evidence>
<dbReference type="PANTHER" id="PTHR47332">
    <property type="entry name" value="SET DOMAIN-CONTAINING PROTEIN 5"/>
    <property type="match status" value="1"/>
</dbReference>
<feature type="domain" description="SET" evidence="1">
    <location>
        <begin position="17"/>
        <end position="161"/>
    </location>
</feature>
<dbReference type="SMART" id="SM00317">
    <property type="entry name" value="SET"/>
    <property type="match status" value="1"/>
</dbReference>
<dbReference type="EMBL" id="PXOA01000248">
    <property type="protein sequence ID" value="RFU77846.1"/>
    <property type="molecule type" value="Genomic_DNA"/>
</dbReference>
<evidence type="ECO:0000313" key="3">
    <source>
        <dbReference type="Proteomes" id="UP000266272"/>
    </source>
</evidence>
<gene>
    <name evidence="2" type="ORF">TARUN_4379</name>
</gene>
<organism evidence="2 3">
    <name type="scientific">Trichoderma arundinaceum</name>
    <dbReference type="NCBI Taxonomy" id="490622"/>
    <lineage>
        <taxon>Eukaryota</taxon>
        <taxon>Fungi</taxon>
        <taxon>Dikarya</taxon>
        <taxon>Ascomycota</taxon>
        <taxon>Pezizomycotina</taxon>
        <taxon>Sordariomycetes</taxon>
        <taxon>Hypocreomycetidae</taxon>
        <taxon>Hypocreales</taxon>
        <taxon>Hypocreaceae</taxon>
        <taxon>Trichoderma</taxon>
    </lineage>
</organism>
<dbReference type="Gene3D" id="2.170.270.10">
    <property type="entry name" value="SET domain"/>
    <property type="match status" value="1"/>
</dbReference>
<dbReference type="InterPro" id="IPR046341">
    <property type="entry name" value="SET_dom_sf"/>
</dbReference>
<proteinExistence type="predicted"/>
<dbReference type="PANTHER" id="PTHR47332:SF2">
    <property type="entry name" value="SET-6"/>
    <property type="match status" value="1"/>
</dbReference>